<evidence type="ECO:0000313" key="2">
    <source>
        <dbReference type="Proteomes" id="UP001201980"/>
    </source>
</evidence>
<dbReference type="Proteomes" id="UP001201980">
    <property type="component" value="Unassembled WGS sequence"/>
</dbReference>
<accession>A0AAD5RM14</accession>
<evidence type="ECO:0000313" key="1">
    <source>
        <dbReference type="EMBL" id="KAJ2897205.1"/>
    </source>
</evidence>
<sequence>MRNEQLCEAEFATYAKEALLRRDPRHPSHEEAREWRTERMLELVAKPSTSANSRWRPPPLSAGANSLEYDFDVRPDCQYWLSVRSFNPEYTRLFSRYVYVHNDRITCPYFTVEFKKDDTTAERAQNQIAAAAAMALYNRCLLKLERLKLTKNSWSEKHTSCIRHYGLTLQGASYTFWCIRLRPQPTPVSPHNWTWPGCEVVEATAGNMFTAPNVKHFIHWVNEIHRWGLTVHGQLCKKDVQFCIEGKEKNVRTSLGASELDPDSDAELW</sequence>
<comment type="caution">
    <text evidence="1">The sequence shown here is derived from an EMBL/GenBank/DDBJ whole genome shotgun (WGS) entry which is preliminary data.</text>
</comment>
<organism evidence="1 2">
    <name type="scientific">Zalerion maritima</name>
    <dbReference type="NCBI Taxonomy" id="339359"/>
    <lineage>
        <taxon>Eukaryota</taxon>
        <taxon>Fungi</taxon>
        <taxon>Dikarya</taxon>
        <taxon>Ascomycota</taxon>
        <taxon>Pezizomycotina</taxon>
        <taxon>Sordariomycetes</taxon>
        <taxon>Lulworthiomycetidae</taxon>
        <taxon>Lulworthiales</taxon>
        <taxon>Lulworthiaceae</taxon>
        <taxon>Zalerion</taxon>
    </lineage>
</organism>
<dbReference type="EMBL" id="JAKWBI020000288">
    <property type="protein sequence ID" value="KAJ2897205.1"/>
    <property type="molecule type" value="Genomic_DNA"/>
</dbReference>
<keyword evidence="2" id="KW-1185">Reference proteome</keyword>
<name>A0AAD5RM14_9PEZI</name>
<dbReference type="AlphaFoldDB" id="A0AAD5RM14"/>
<reference evidence="1" key="1">
    <citation type="submission" date="2022-07" db="EMBL/GenBank/DDBJ databases">
        <title>Draft genome sequence of Zalerion maritima ATCC 34329, a (micro)plastics degrading marine fungus.</title>
        <authorList>
            <person name="Paco A."/>
            <person name="Goncalves M.F.M."/>
            <person name="Rocha-Santos T.A.P."/>
            <person name="Alves A."/>
        </authorList>
    </citation>
    <scope>NUCLEOTIDE SEQUENCE</scope>
    <source>
        <strain evidence="1">ATCC 34329</strain>
    </source>
</reference>
<gene>
    <name evidence="1" type="ORF">MKZ38_004852</name>
</gene>
<proteinExistence type="predicted"/>
<protein>
    <submittedName>
        <fullName evidence="1">Uncharacterized protein</fullName>
    </submittedName>
</protein>